<name>M8BWG4_AEGTA</name>
<evidence type="ECO:0008006" key="2">
    <source>
        <dbReference type="Google" id="ProtNLM"/>
    </source>
</evidence>
<dbReference type="SUPFAM" id="SSF48371">
    <property type="entry name" value="ARM repeat"/>
    <property type="match status" value="1"/>
</dbReference>
<organism evidence="1">
    <name type="scientific">Aegilops tauschii</name>
    <name type="common">Tausch's goatgrass</name>
    <name type="synonym">Aegilops squarrosa</name>
    <dbReference type="NCBI Taxonomy" id="37682"/>
    <lineage>
        <taxon>Eukaryota</taxon>
        <taxon>Viridiplantae</taxon>
        <taxon>Streptophyta</taxon>
        <taxon>Embryophyta</taxon>
        <taxon>Tracheophyta</taxon>
        <taxon>Spermatophyta</taxon>
        <taxon>Magnoliopsida</taxon>
        <taxon>Liliopsida</taxon>
        <taxon>Poales</taxon>
        <taxon>Poaceae</taxon>
        <taxon>BOP clade</taxon>
        <taxon>Pooideae</taxon>
        <taxon>Triticodae</taxon>
        <taxon>Triticeae</taxon>
        <taxon>Triticinae</taxon>
        <taxon>Aegilops</taxon>
    </lineage>
</organism>
<dbReference type="InterPro" id="IPR011989">
    <property type="entry name" value="ARM-like"/>
</dbReference>
<dbReference type="EnsemblPlants" id="EMT26284">
    <property type="protein sequence ID" value="EMT26284"/>
    <property type="gene ID" value="F775_23768"/>
</dbReference>
<dbReference type="ExpressionAtlas" id="M8BWG4">
    <property type="expression patterns" value="baseline"/>
</dbReference>
<proteinExistence type="predicted"/>
<protein>
    <recommendedName>
        <fullName evidence="2">TOG domain-containing protein</fullName>
    </recommendedName>
</protein>
<dbReference type="AlphaFoldDB" id="M8BWG4"/>
<dbReference type="InterPro" id="IPR016024">
    <property type="entry name" value="ARM-type_fold"/>
</dbReference>
<dbReference type="Gene3D" id="1.25.10.10">
    <property type="entry name" value="Leucine-rich Repeat Variant"/>
    <property type="match status" value="1"/>
</dbReference>
<accession>M8BWG4</accession>
<reference evidence="1" key="1">
    <citation type="submission" date="2015-06" db="UniProtKB">
        <authorList>
            <consortium name="EnsemblPlants"/>
        </authorList>
    </citation>
    <scope>IDENTIFICATION</scope>
</reference>
<evidence type="ECO:0000313" key="1">
    <source>
        <dbReference type="EnsemblPlants" id="EMT26284"/>
    </source>
</evidence>
<sequence length="271" mass="29224">MHIVLHEYYKRTSGTAWSSKCRIYVVPKLAIHPYEGGDEVVSHTIRDLFANETTQAELLSASAHSHTPFPPASLSQIRPTPLPTVGLPSLPFPELAGNPNPTAASRRRRRRQASALAEMEAALEAARSKDTKERLAGVERLHEALEAAARRGLTAAEVTALVDTCMDLTRDAHFRGAQGGLHALSAAAVLAGDHFKIHLNALVPAAVERLGDGKQPVRDASRQLLVTLMEVSPQPLHCCLLQSIWSVLLRVGFRGNVGSIPCFLGSSCNGI</sequence>
<dbReference type="Pfam" id="PF21040">
    <property type="entry name" value="CEP104-like_TOG"/>
    <property type="match status" value="1"/>
</dbReference>